<keyword evidence="3" id="KW-1185">Reference proteome</keyword>
<dbReference type="SUPFAM" id="SSF53448">
    <property type="entry name" value="Nucleotide-diphospho-sugar transferases"/>
    <property type="match status" value="1"/>
</dbReference>
<dbReference type="PANTHER" id="PTHR43179:SF7">
    <property type="entry name" value="RHAMNOSYLTRANSFERASE WBBL"/>
    <property type="match status" value="1"/>
</dbReference>
<proteinExistence type="predicted"/>
<dbReference type="Proteomes" id="UP000758168">
    <property type="component" value="Unassembled WGS sequence"/>
</dbReference>
<sequence length="317" mass="34056">MTRPDIAIVVVTFNSAGLVADLVASLPTSEAFTWHLVVADNDSMDGTVQEVRAQAPAADVVQMGRNAGYAAGINAAVLAAGRRDAYLVLNPDVRLHAGCVEGLLDALDQPGVGIAVPRLSDGLGQLILSMRREPTVVRVLADLALGAERAGRIGTLGEVVSDPRRYDRSTSTPWAEGSTQLVSHACWEACGPWDESFFLYSEEADFDLRAGDLGYSTRYVPDARATHLEGGSAGSPPLWALLQVNRVRLHRKRNGRVAALAFWSAVVLRELSRACLGRPTSRAALAFLLDPRRLREPAGPWSLEPGHGRSLLHPASR</sequence>
<feature type="domain" description="Glycosyltransferase 2-like" evidence="1">
    <location>
        <begin position="8"/>
        <end position="118"/>
    </location>
</feature>
<name>A0ABS4ZC27_9ACTN</name>
<dbReference type="Gene3D" id="3.90.550.10">
    <property type="entry name" value="Spore Coat Polysaccharide Biosynthesis Protein SpsA, Chain A"/>
    <property type="match status" value="1"/>
</dbReference>
<organism evidence="2 3">
    <name type="scientific">Microlunatus capsulatus</name>
    <dbReference type="NCBI Taxonomy" id="99117"/>
    <lineage>
        <taxon>Bacteria</taxon>
        <taxon>Bacillati</taxon>
        <taxon>Actinomycetota</taxon>
        <taxon>Actinomycetes</taxon>
        <taxon>Propionibacteriales</taxon>
        <taxon>Propionibacteriaceae</taxon>
        <taxon>Microlunatus</taxon>
    </lineage>
</organism>
<evidence type="ECO:0000259" key="1">
    <source>
        <dbReference type="Pfam" id="PF00535"/>
    </source>
</evidence>
<accession>A0ABS4ZC27</accession>
<evidence type="ECO:0000313" key="2">
    <source>
        <dbReference type="EMBL" id="MBP2418564.1"/>
    </source>
</evidence>
<dbReference type="Pfam" id="PF00535">
    <property type="entry name" value="Glycos_transf_2"/>
    <property type="match status" value="1"/>
</dbReference>
<gene>
    <name evidence="2" type="ORF">JOF54_003486</name>
</gene>
<reference evidence="2 3" key="1">
    <citation type="submission" date="2021-03" db="EMBL/GenBank/DDBJ databases">
        <title>Sequencing the genomes of 1000 actinobacteria strains.</title>
        <authorList>
            <person name="Klenk H.-P."/>
        </authorList>
    </citation>
    <scope>NUCLEOTIDE SEQUENCE [LARGE SCALE GENOMIC DNA]</scope>
    <source>
        <strain evidence="2 3">DSM 12936</strain>
    </source>
</reference>
<dbReference type="InterPro" id="IPR029044">
    <property type="entry name" value="Nucleotide-diphossugar_trans"/>
</dbReference>
<dbReference type="PANTHER" id="PTHR43179">
    <property type="entry name" value="RHAMNOSYLTRANSFERASE WBBL"/>
    <property type="match status" value="1"/>
</dbReference>
<evidence type="ECO:0000313" key="3">
    <source>
        <dbReference type="Proteomes" id="UP000758168"/>
    </source>
</evidence>
<comment type="caution">
    <text evidence="2">The sequence shown here is derived from an EMBL/GenBank/DDBJ whole genome shotgun (WGS) entry which is preliminary data.</text>
</comment>
<protein>
    <submittedName>
        <fullName evidence="2">GT2 family glycosyltransferase</fullName>
    </submittedName>
</protein>
<dbReference type="EMBL" id="JAGIOB010000001">
    <property type="protein sequence ID" value="MBP2418564.1"/>
    <property type="molecule type" value="Genomic_DNA"/>
</dbReference>
<dbReference type="RefSeq" id="WP_210058140.1">
    <property type="nucleotide sequence ID" value="NZ_BAAAMH010000001.1"/>
</dbReference>
<dbReference type="InterPro" id="IPR001173">
    <property type="entry name" value="Glyco_trans_2-like"/>
</dbReference>